<evidence type="ECO:0000313" key="6">
    <source>
        <dbReference type="EMBL" id="MFC4350254.1"/>
    </source>
</evidence>
<dbReference type="RefSeq" id="WP_382420516.1">
    <property type="nucleotide sequence ID" value="NZ_JBHSCW010000001.1"/>
</dbReference>
<dbReference type="PROSITE" id="PS00687">
    <property type="entry name" value="ALDEHYDE_DEHYDR_GLU"/>
    <property type="match status" value="1"/>
</dbReference>
<dbReference type="InterPro" id="IPR016161">
    <property type="entry name" value="Ald_DH/histidinol_DH"/>
</dbReference>
<evidence type="ECO:0000256" key="3">
    <source>
        <dbReference type="PROSITE-ProRule" id="PRU10007"/>
    </source>
</evidence>
<proteinExistence type="inferred from homology"/>
<dbReference type="PANTHER" id="PTHR42991:SF1">
    <property type="entry name" value="ALDEHYDE DEHYDROGENASE"/>
    <property type="match status" value="1"/>
</dbReference>
<dbReference type="InterPro" id="IPR051020">
    <property type="entry name" value="ALDH-related_metabolic_enz"/>
</dbReference>
<gene>
    <name evidence="6" type="ORF">ACFOW6_01730</name>
</gene>
<evidence type="ECO:0000313" key="7">
    <source>
        <dbReference type="Proteomes" id="UP001595799"/>
    </source>
</evidence>
<dbReference type="InterPro" id="IPR015590">
    <property type="entry name" value="Aldehyde_DH_dom"/>
</dbReference>
<sequence length="482" mass="51322">MTETAITEVESWIPGGGLSRSETMHELSNPWSGQPSLKIAPAGAEGIEAAVAFAKNAFGENLGATVAQRSQWLNAAADAIEARIDSLVEMSISHIGKPRRAAEFETKRSAAFVRACARQIHDFGGEVLPLDSAPAGKDLFGFTRRVPYGVVAAITPFNAPANLLVQKVAPALVTGNAVIIKPCLEGSAIAIEIARAFEEAGLPESLLSVVTGHREEARLLAEHEDVALVTLTGGTKAGEALAKAAGAKPFVGELGGNSPNIVCADANIEDAVARITPSAFEASGQQCISTQRILVEEPVFESFLEKFETAASKMKVGDPRDRDTDLGPVVSSEAADRIEAMIEEARTAGARILGGPQREGCTIRPTIIVNPERDARVVREEIFGPVAVVIKVRDLDDALAVANDSEFGLQGSCFTSSLETAFRVSNELRVGSLWINEGSRFRLDNYPFGGVGKSGYGREGVRYAMEECTQWKFTGMRFPGHA</sequence>
<dbReference type="Gene3D" id="3.40.309.10">
    <property type="entry name" value="Aldehyde Dehydrogenase, Chain A, domain 2"/>
    <property type="match status" value="1"/>
</dbReference>
<evidence type="ECO:0000259" key="5">
    <source>
        <dbReference type="Pfam" id="PF00171"/>
    </source>
</evidence>
<dbReference type="Proteomes" id="UP001595799">
    <property type="component" value="Unassembled WGS sequence"/>
</dbReference>
<evidence type="ECO:0000256" key="2">
    <source>
        <dbReference type="ARBA" id="ARBA00023002"/>
    </source>
</evidence>
<dbReference type="EMBL" id="JBHSCW010000001">
    <property type="protein sequence ID" value="MFC4350254.1"/>
    <property type="molecule type" value="Genomic_DNA"/>
</dbReference>
<keyword evidence="2 4" id="KW-0560">Oxidoreductase</keyword>
<evidence type="ECO:0000256" key="1">
    <source>
        <dbReference type="ARBA" id="ARBA00009986"/>
    </source>
</evidence>
<comment type="caution">
    <text evidence="6">The sequence shown here is derived from an EMBL/GenBank/DDBJ whole genome shotgun (WGS) entry which is preliminary data.</text>
</comment>
<dbReference type="Pfam" id="PF00171">
    <property type="entry name" value="Aldedh"/>
    <property type="match status" value="1"/>
</dbReference>
<name>A0ABV8UIC4_9PROT</name>
<dbReference type="SUPFAM" id="SSF53720">
    <property type="entry name" value="ALDH-like"/>
    <property type="match status" value="1"/>
</dbReference>
<dbReference type="InterPro" id="IPR029510">
    <property type="entry name" value="Ald_DH_CS_GLU"/>
</dbReference>
<dbReference type="Gene3D" id="3.40.605.10">
    <property type="entry name" value="Aldehyde Dehydrogenase, Chain A, domain 1"/>
    <property type="match status" value="1"/>
</dbReference>
<feature type="domain" description="Aldehyde dehydrogenase" evidence="5">
    <location>
        <begin position="21"/>
        <end position="473"/>
    </location>
</feature>
<dbReference type="PANTHER" id="PTHR42991">
    <property type="entry name" value="ALDEHYDE DEHYDROGENASE"/>
    <property type="match status" value="1"/>
</dbReference>
<feature type="active site" evidence="3">
    <location>
        <position position="253"/>
    </location>
</feature>
<protein>
    <submittedName>
        <fullName evidence="6">Aldehyde dehydrogenase family protein</fullName>
    </submittedName>
</protein>
<comment type="similarity">
    <text evidence="1 4">Belongs to the aldehyde dehydrogenase family.</text>
</comment>
<organism evidence="6 7">
    <name type="scientific">Fodinicurvata halophila</name>
    <dbReference type="NCBI Taxonomy" id="1419723"/>
    <lineage>
        <taxon>Bacteria</taxon>
        <taxon>Pseudomonadati</taxon>
        <taxon>Pseudomonadota</taxon>
        <taxon>Alphaproteobacteria</taxon>
        <taxon>Rhodospirillales</taxon>
        <taxon>Rhodovibrionaceae</taxon>
        <taxon>Fodinicurvata</taxon>
    </lineage>
</organism>
<keyword evidence="7" id="KW-1185">Reference proteome</keyword>
<dbReference type="InterPro" id="IPR016163">
    <property type="entry name" value="Ald_DH_C"/>
</dbReference>
<dbReference type="InterPro" id="IPR016162">
    <property type="entry name" value="Ald_DH_N"/>
</dbReference>
<reference evidence="7" key="1">
    <citation type="journal article" date="2019" name="Int. J. Syst. Evol. Microbiol.">
        <title>The Global Catalogue of Microorganisms (GCM) 10K type strain sequencing project: providing services to taxonomists for standard genome sequencing and annotation.</title>
        <authorList>
            <consortium name="The Broad Institute Genomics Platform"/>
            <consortium name="The Broad Institute Genome Sequencing Center for Infectious Disease"/>
            <person name="Wu L."/>
            <person name="Ma J."/>
        </authorList>
    </citation>
    <scope>NUCLEOTIDE SEQUENCE [LARGE SCALE GENOMIC DNA]</scope>
    <source>
        <strain evidence="7">CECT 8472</strain>
    </source>
</reference>
<accession>A0ABV8UIC4</accession>
<evidence type="ECO:0000256" key="4">
    <source>
        <dbReference type="RuleBase" id="RU003345"/>
    </source>
</evidence>